<proteinExistence type="predicted"/>
<protein>
    <submittedName>
        <fullName evidence="2">Uncharacterized protein</fullName>
    </submittedName>
</protein>
<dbReference type="RefSeq" id="XP_040706504.1">
    <property type="nucleotide sequence ID" value="XM_040840531.1"/>
</dbReference>
<feature type="region of interest" description="Disordered" evidence="1">
    <location>
        <begin position="111"/>
        <end position="131"/>
    </location>
</feature>
<dbReference type="Proteomes" id="UP000184356">
    <property type="component" value="Unassembled WGS sequence"/>
</dbReference>
<organism evidence="2 3">
    <name type="scientific">Aspergillus sydowii CBS 593.65</name>
    <dbReference type="NCBI Taxonomy" id="1036612"/>
    <lineage>
        <taxon>Eukaryota</taxon>
        <taxon>Fungi</taxon>
        <taxon>Dikarya</taxon>
        <taxon>Ascomycota</taxon>
        <taxon>Pezizomycotina</taxon>
        <taxon>Eurotiomycetes</taxon>
        <taxon>Eurotiomycetidae</taxon>
        <taxon>Eurotiales</taxon>
        <taxon>Aspergillaceae</taxon>
        <taxon>Aspergillus</taxon>
        <taxon>Aspergillus subgen. Nidulantes</taxon>
    </lineage>
</organism>
<dbReference type="VEuPathDB" id="FungiDB:ASPSYDRAFT_129516"/>
<sequence length="155" mass="18145">MPLYQHTPWREKRLAKGRFSDPKKKAKADRERFRRNKWTCFNRLNGLYLDGLDVGRERRIYVLISSKGKGLSGSVQYSTYNSHPEEDWVPTPDAVTENWPQTEEWKPADFEGKAKKRQNIATSRDANSDHFRISAPPKLKLPLTPILDQFSWNIK</sequence>
<gene>
    <name evidence="2" type="ORF">ASPSYDRAFT_129516</name>
</gene>
<dbReference type="EMBL" id="KV878583">
    <property type="protein sequence ID" value="OJJ62698.1"/>
    <property type="molecule type" value="Genomic_DNA"/>
</dbReference>
<accession>A0A1L9TTJ8</accession>
<evidence type="ECO:0000313" key="2">
    <source>
        <dbReference type="EMBL" id="OJJ62698.1"/>
    </source>
</evidence>
<name>A0A1L9TTJ8_9EURO</name>
<keyword evidence="3" id="KW-1185">Reference proteome</keyword>
<reference evidence="3" key="1">
    <citation type="journal article" date="2017" name="Genome Biol.">
        <title>Comparative genomics reveals high biological diversity and specific adaptations in the industrially and medically important fungal genus Aspergillus.</title>
        <authorList>
            <person name="de Vries R.P."/>
            <person name="Riley R."/>
            <person name="Wiebenga A."/>
            <person name="Aguilar-Osorio G."/>
            <person name="Amillis S."/>
            <person name="Uchima C.A."/>
            <person name="Anderluh G."/>
            <person name="Asadollahi M."/>
            <person name="Askin M."/>
            <person name="Barry K."/>
            <person name="Battaglia E."/>
            <person name="Bayram O."/>
            <person name="Benocci T."/>
            <person name="Braus-Stromeyer S.A."/>
            <person name="Caldana C."/>
            <person name="Canovas D."/>
            <person name="Cerqueira G.C."/>
            <person name="Chen F."/>
            <person name="Chen W."/>
            <person name="Choi C."/>
            <person name="Clum A."/>
            <person name="Dos Santos R.A."/>
            <person name="Damasio A.R."/>
            <person name="Diallinas G."/>
            <person name="Emri T."/>
            <person name="Fekete E."/>
            <person name="Flipphi M."/>
            <person name="Freyberg S."/>
            <person name="Gallo A."/>
            <person name="Gournas C."/>
            <person name="Habgood R."/>
            <person name="Hainaut M."/>
            <person name="Harispe M.L."/>
            <person name="Henrissat B."/>
            <person name="Hilden K.S."/>
            <person name="Hope R."/>
            <person name="Hossain A."/>
            <person name="Karabika E."/>
            <person name="Karaffa L."/>
            <person name="Karanyi Z."/>
            <person name="Krasevec N."/>
            <person name="Kuo A."/>
            <person name="Kusch H."/>
            <person name="LaButti K."/>
            <person name="Lagendijk E.L."/>
            <person name="Lapidus A."/>
            <person name="Levasseur A."/>
            <person name="Lindquist E."/>
            <person name="Lipzen A."/>
            <person name="Logrieco A.F."/>
            <person name="MacCabe A."/>
            <person name="Maekelae M.R."/>
            <person name="Malavazi I."/>
            <person name="Melin P."/>
            <person name="Meyer V."/>
            <person name="Mielnichuk N."/>
            <person name="Miskei M."/>
            <person name="Molnar A.P."/>
            <person name="Mule G."/>
            <person name="Ngan C.Y."/>
            <person name="Orejas M."/>
            <person name="Orosz E."/>
            <person name="Ouedraogo J.P."/>
            <person name="Overkamp K.M."/>
            <person name="Park H.-S."/>
            <person name="Perrone G."/>
            <person name="Piumi F."/>
            <person name="Punt P.J."/>
            <person name="Ram A.F."/>
            <person name="Ramon A."/>
            <person name="Rauscher S."/>
            <person name="Record E."/>
            <person name="Riano-Pachon D.M."/>
            <person name="Robert V."/>
            <person name="Roehrig J."/>
            <person name="Ruller R."/>
            <person name="Salamov A."/>
            <person name="Salih N.S."/>
            <person name="Samson R.A."/>
            <person name="Sandor E."/>
            <person name="Sanguinetti M."/>
            <person name="Schuetze T."/>
            <person name="Sepcic K."/>
            <person name="Shelest E."/>
            <person name="Sherlock G."/>
            <person name="Sophianopoulou V."/>
            <person name="Squina F.M."/>
            <person name="Sun H."/>
            <person name="Susca A."/>
            <person name="Todd R.B."/>
            <person name="Tsang A."/>
            <person name="Unkles S.E."/>
            <person name="van de Wiele N."/>
            <person name="van Rossen-Uffink D."/>
            <person name="Oliveira J.V."/>
            <person name="Vesth T.C."/>
            <person name="Visser J."/>
            <person name="Yu J.-H."/>
            <person name="Zhou M."/>
            <person name="Andersen M.R."/>
            <person name="Archer D.B."/>
            <person name="Baker S.E."/>
            <person name="Benoit I."/>
            <person name="Brakhage A.A."/>
            <person name="Braus G.H."/>
            <person name="Fischer R."/>
            <person name="Frisvad J.C."/>
            <person name="Goldman G.H."/>
            <person name="Houbraken J."/>
            <person name="Oakley B."/>
            <person name="Pocsi I."/>
            <person name="Scazzocchio C."/>
            <person name="Seiboth B."/>
            <person name="vanKuyk P.A."/>
            <person name="Wortman J."/>
            <person name="Dyer P.S."/>
            <person name="Grigoriev I.V."/>
        </authorList>
    </citation>
    <scope>NUCLEOTIDE SEQUENCE [LARGE SCALE GENOMIC DNA]</scope>
    <source>
        <strain evidence="3">CBS 593.65</strain>
    </source>
</reference>
<dbReference type="AlphaFoldDB" id="A0A1L9TTJ8"/>
<evidence type="ECO:0000256" key="1">
    <source>
        <dbReference type="SAM" id="MobiDB-lite"/>
    </source>
</evidence>
<dbReference type="OrthoDB" id="4378821at2759"/>
<dbReference type="GeneID" id="63756604"/>
<evidence type="ECO:0000313" key="3">
    <source>
        <dbReference type="Proteomes" id="UP000184356"/>
    </source>
</evidence>